<dbReference type="AlphaFoldDB" id="A0A0L7MGT7"/>
<dbReference type="PATRIC" id="fig|285.49.peg.2211"/>
<name>A0A0L7MGT7_COMTE</name>
<dbReference type="EMBL" id="JNVD01000020">
    <property type="protein sequence ID" value="KOC21159.1"/>
    <property type="molecule type" value="Genomic_DNA"/>
</dbReference>
<accession>A0A0L7MGT7</accession>
<organism evidence="2 3">
    <name type="scientific">Comamonas testosteroni</name>
    <name type="common">Pseudomonas testosteroni</name>
    <dbReference type="NCBI Taxonomy" id="285"/>
    <lineage>
        <taxon>Bacteria</taxon>
        <taxon>Pseudomonadati</taxon>
        <taxon>Pseudomonadota</taxon>
        <taxon>Betaproteobacteria</taxon>
        <taxon>Burkholderiales</taxon>
        <taxon>Comamonadaceae</taxon>
        <taxon>Comamonas</taxon>
    </lineage>
</organism>
<dbReference type="RefSeq" id="WP_053283467.1">
    <property type="nucleotide sequence ID" value="NZ_JNVD01000020.1"/>
</dbReference>
<feature type="region of interest" description="Disordered" evidence="1">
    <location>
        <begin position="48"/>
        <end position="73"/>
    </location>
</feature>
<reference evidence="3" key="1">
    <citation type="submission" date="2014-06" db="EMBL/GenBank/DDBJ databases">
        <title>Draft genome sequence of C. testosteroni WDL7.</title>
        <authorList>
            <person name="Wu Y."/>
            <person name="Seshan H."/>
            <person name="Arumugam K."/>
        </authorList>
    </citation>
    <scope>NUCLEOTIDE SEQUENCE [LARGE SCALE GENOMIC DNA]</scope>
    <source>
        <strain evidence="3">WDL7</strain>
    </source>
</reference>
<protein>
    <submittedName>
        <fullName evidence="2">Uncharacterized protein</fullName>
    </submittedName>
</protein>
<evidence type="ECO:0000313" key="3">
    <source>
        <dbReference type="Proteomes" id="UP000037442"/>
    </source>
</evidence>
<sequence length="119" mass="13325">MFFDLPSDKTCIHPEHDPPTGLYIPPGKGYRHVCPGCKTVKDVIPPQYSLTQRAKPQKEQSNGDPVPWPRADPKALAAFDPATKVCSHNCGQAVGDPRSENECKFLCDLCWRFEKEQSK</sequence>
<dbReference type="Proteomes" id="UP000037442">
    <property type="component" value="Unassembled WGS sequence"/>
</dbReference>
<evidence type="ECO:0000256" key="1">
    <source>
        <dbReference type="SAM" id="MobiDB-lite"/>
    </source>
</evidence>
<feature type="compositionally biased region" description="Polar residues" evidence="1">
    <location>
        <begin position="48"/>
        <end position="63"/>
    </location>
</feature>
<evidence type="ECO:0000313" key="2">
    <source>
        <dbReference type="EMBL" id="KOC21159.1"/>
    </source>
</evidence>
<gene>
    <name evidence="2" type="ORF">GL58_10725</name>
</gene>
<proteinExistence type="predicted"/>
<comment type="caution">
    <text evidence="2">The sequence shown here is derived from an EMBL/GenBank/DDBJ whole genome shotgun (WGS) entry which is preliminary data.</text>
</comment>